<dbReference type="EMBL" id="WISP01000110">
    <property type="protein sequence ID" value="MQW05077.1"/>
    <property type="molecule type" value="Genomic_DNA"/>
</dbReference>
<sequence length="78" mass="8273">MNALVTIFSGRTEKAPLVPLSALTDPDARGRYRVQVRTPTGELIQRLVTTGLTDKNNAEVLDGLSVGDDVVIPVVGGQ</sequence>
<comment type="caution">
    <text evidence="2">The sequence shown here is derived from an EMBL/GenBank/DDBJ whole genome shotgun (WGS) entry which is preliminary data.</text>
</comment>
<dbReference type="InterPro" id="IPR058627">
    <property type="entry name" value="MdtA-like_C"/>
</dbReference>
<organism evidence="2">
    <name type="scientific">Rhizobium meliloti</name>
    <name type="common">Ensifer meliloti</name>
    <name type="synonym">Sinorhizobium meliloti</name>
    <dbReference type="NCBI Taxonomy" id="382"/>
    <lineage>
        <taxon>Bacteria</taxon>
        <taxon>Pseudomonadati</taxon>
        <taxon>Pseudomonadota</taxon>
        <taxon>Alphaproteobacteria</taxon>
        <taxon>Hyphomicrobiales</taxon>
        <taxon>Rhizobiaceae</taxon>
        <taxon>Sinorhizobium/Ensifer group</taxon>
        <taxon>Sinorhizobium</taxon>
    </lineage>
</organism>
<feature type="domain" description="Multidrug resistance protein MdtA-like C-terminal permuted SH3" evidence="1">
    <location>
        <begin position="17"/>
        <end position="72"/>
    </location>
</feature>
<accession>A0A6A7ZTE2</accession>
<proteinExistence type="predicted"/>
<name>A0A6A7ZTE2_RHIML</name>
<protein>
    <recommendedName>
        <fullName evidence="1">Multidrug resistance protein MdtA-like C-terminal permuted SH3 domain-containing protein</fullName>
    </recommendedName>
</protein>
<evidence type="ECO:0000259" key="1">
    <source>
        <dbReference type="Pfam" id="PF25967"/>
    </source>
</evidence>
<dbReference type="Pfam" id="PF25967">
    <property type="entry name" value="RND-MFP_C"/>
    <property type="match status" value="1"/>
</dbReference>
<evidence type="ECO:0000313" key="2">
    <source>
        <dbReference type="EMBL" id="MQW05077.1"/>
    </source>
</evidence>
<dbReference type="AlphaFoldDB" id="A0A6A7ZTE2"/>
<dbReference type="Gene3D" id="2.40.420.20">
    <property type="match status" value="1"/>
</dbReference>
<dbReference type="RefSeq" id="WP_153318312.1">
    <property type="nucleotide sequence ID" value="NZ_WISP01000110.1"/>
</dbReference>
<reference evidence="2" key="1">
    <citation type="journal article" date="2013" name="Genome Biol.">
        <title>Comparative genomics of the core and accessory genomes of 48 Sinorhizobium strains comprising five genospecies.</title>
        <authorList>
            <person name="Sugawara M."/>
            <person name="Epstein B."/>
            <person name="Badgley B.D."/>
            <person name="Unno T."/>
            <person name="Xu L."/>
            <person name="Reese J."/>
            <person name="Gyaneshwar P."/>
            <person name="Denny R."/>
            <person name="Mudge J."/>
            <person name="Bharti A.K."/>
            <person name="Farmer A.D."/>
            <person name="May G.D."/>
            <person name="Woodward J.E."/>
            <person name="Medigue C."/>
            <person name="Vallenet D."/>
            <person name="Lajus A."/>
            <person name="Rouy Z."/>
            <person name="Martinez-Vaz B."/>
            <person name="Tiffin P."/>
            <person name="Young N.D."/>
            <person name="Sadowsky M.J."/>
        </authorList>
    </citation>
    <scope>NUCLEOTIDE SEQUENCE</scope>
    <source>
        <strain evidence="2">M30</strain>
    </source>
</reference>
<gene>
    <name evidence="2" type="ORF">GHK45_15230</name>
</gene>